<dbReference type="InterPro" id="IPR020904">
    <property type="entry name" value="Sc_DH/Rdtase_CS"/>
</dbReference>
<reference evidence="3 4" key="1">
    <citation type="submission" date="2024-02" db="EMBL/GenBank/DDBJ databases">
        <title>Bacterial strain from lacustrine sediment.</title>
        <authorList>
            <person name="Petit C."/>
            <person name="Fadhlaoui K."/>
        </authorList>
    </citation>
    <scope>NUCLEOTIDE SEQUENCE [LARGE SCALE GENOMIC DNA]</scope>
    <source>
        <strain evidence="3 4">IPX-CK</strain>
    </source>
</reference>
<sequence>MKKIIVTGCNGQLGIAINKQYEGNTEIELINTDVAQLDITNIDEVMKLVKEVKPYAIINCAAYTNVNSCETDADNAYRINAIGPRNLSVAATEAGAKLVQISTDYVFSGKADKPYTEFDLTGPQGVYGASKLAGENFVKEFAKDYFIIRTAWLYGEGKNFVKTMLQLSEKTDKVTVVGDQFGTPTSAEELAKAICYLVPSENYGLFHGTCEGYCHWADFAKEIFRLAGKKTVVEEITTGEYQTANPASAPRPAYSILENYMLRLTSDFQFADWHDAIGRYLKSL</sequence>
<dbReference type="SUPFAM" id="SSF51735">
    <property type="entry name" value="NAD(P)-binding Rossmann-fold domains"/>
    <property type="match status" value="1"/>
</dbReference>
<feature type="domain" description="RmlD-like substrate binding" evidence="2">
    <location>
        <begin position="3"/>
        <end position="283"/>
    </location>
</feature>
<dbReference type="Gene3D" id="3.40.50.720">
    <property type="entry name" value="NAD(P)-binding Rossmann-like Domain"/>
    <property type="match status" value="1"/>
</dbReference>
<accession>A0ABZ3ETM5</accession>
<dbReference type="GO" id="GO:0008831">
    <property type="term" value="F:dTDP-4-dehydrorhamnose reductase activity"/>
    <property type="evidence" value="ECO:0007669"/>
    <property type="project" value="UniProtKB-EC"/>
</dbReference>
<comment type="similarity">
    <text evidence="1">Belongs to the dTDP-4-dehydrorhamnose reductase family.</text>
</comment>
<evidence type="ECO:0000256" key="1">
    <source>
        <dbReference type="ARBA" id="ARBA00010944"/>
    </source>
</evidence>
<dbReference type="InterPro" id="IPR005913">
    <property type="entry name" value="dTDP_dehydrorham_reduct"/>
</dbReference>
<dbReference type="Proteomes" id="UP001451571">
    <property type="component" value="Chromosome"/>
</dbReference>
<dbReference type="InterPro" id="IPR036291">
    <property type="entry name" value="NAD(P)-bd_dom_sf"/>
</dbReference>
<dbReference type="InterPro" id="IPR029903">
    <property type="entry name" value="RmlD-like-bd"/>
</dbReference>
<evidence type="ECO:0000259" key="2">
    <source>
        <dbReference type="Pfam" id="PF04321"/>
    </source>
</evidence>
<dbReference type="CDD" id="cd05254">
    <property type="entry name" value="dTDP_HR_like_SDR_e"/>
    <property type="match status" value="1"/>
</dbReference>
<dbReference type="Gene3D" id="3.90.25.10">
    <property type="entry name" value="UDP-galactose 4-epimerase, domain 1"/>
    <property type="match status" value="1"/>
</dbReference>
<keyword evidence="3" id="KW-0560">Oxidoreductase</keyword>
<dbReference type="PANTHER" id="PTHR10491">
    <property type="entry name" value="DTDP-4-DEHYDRORHAMNOSE REDUCTASE"/>
    <property type="match status" value="1"/>
</dbReference>
<evidence type="ECO:0000313" key="4">
    <source>
        <dbReference type="Proteomes" id="UP001451571"/>
    </source>
</evidence>
<dbReference type="Pfam" id="PF04321">
    <property type="entry name" value="RmlD_sub_bind"/>
    <property type="match status" value="1"/>
</dbReference>
<keyword evidence="4" id="KW-1185">Reference proteome</keyword>
<protein>
    <submittedName>
        <fullName evidence="3">dTDP-4-dehydrorhamnose reductase</fullName>
        <ecNumber evidence="3">1.1.1.133</ecNumber>
    </submittedName>
</protein>
<dbReference type="RefSeq" id="WP_342757166.1">
    <property type="nucleotide sequence ID" value="NZ_CP146256.1"/>
</dbReference>
<gene>
    <name evidence="3" type="primary">rfbD</name>
    <name evidence="3" type="ORF">V6984_18975</name>
</gene>
<dbReference type="EC" id="1.1.1.133" evidence="3"/>
<dbReference type="NCBIfam" id="TIGR01214">
    <property type="entry name" value="rmlD"/>
    <property type="match status" value="1"/>
</dbReference>
<dbReference type="PANTHER" id="PTHR10491:SF4">
    <property type="entry name" value="METHIONINE ADENOSYLTRANSFERASE 2 SUBUNIT BETA"/>
    <property type="match status" value="1"/>
</dbReference>
<dbReference type="PROSITE" id="PS00061">
    <property type="entry name" value="ADH_SHORT"/>
    <property type="match status" value="1"/>
</dbReference>
<organism evidence="3 4">
    <name type="scientific">Kineothrix sedimenti</name>
    <dbReference type="NCBI Taxonomy" id="3123317"/>
    <lineage>
        <taxon>Bacteria</taxon>
        <taxon>Bacillati</taxon>
        <taxon>Bacillota</taxon>
        <taxon>Clostridia</taxon>
        <taxon>Lachnospirales</taxon>
        <taxon>Lachnospiraceae</taxon>
        <taxon>Kineothrix</taxon>
    </lineage>
</organism>
<dbReference type="EMBL" id="CP146256">
    <property type="protein sequence ID" value="XAH73562.1"/>
    <property type="molecule type" value="Genomic_DNA"/>
</dbReference>
<name>A0ABZ3ETM5_9FIRM</name>
<proteinExistence type="inferred from homology"/>
<evidence type="ECO:0000313" key="3">
    <source>
        <dbReference type="EMBL" id="XAH73562.1"/>
    </source>
</evidence>